<evidence type="ECO:0000313" key="2">
    <source>
        <dbReference type="Proteomes" id="UP000001542"/>
    </source>
</evidence>
<gene>
    <name evidence="1" type="ORF">TVAG_419850</name>
</gene>
<dbReference type="VEuPathDB" id="TrichDB:TVAGG3_0914190"/>
<name>A2EIV9_TRIV3</name>
<evidence type="ECO:0000313" key="1">
    <source>
        <dbReference type="EMBL" id="EAY07443.1"/>
    </source>
</evidence>
<reference evidence="1" key="2">
    <citation type="journal article" date="2007" name="Science">
        <title>Draft genome sequence of the sexually transmitted pathogen Trichomonas vaginalis.</title>
        <authorList>
            <person name="Carlton J.M."/>
            <person name="Hirt R.P."/>
            <person name="Silva J.C."/>
            <person name="Delcher A.L."/>
            <person name="Schatz M."/>
            <person name="Zhao Q."/>
            <person name="Wortman J.R."/>
            <person name="Bidwell S.L."/>
            <person name="Alsmark U.C.M."/>
            <person name="Besteiro S."/>
            <person name="Sicheritz-Ponten T."/>
            <person name="Noel C.J."/>
            <person name="Dacks J.B."/>
            <person name="Foster P.G."/>
            <person name="Simillion C."/>
            <person name="Van de Peer Y."/>
            <person name="Miranda-Saavedra D."/>
            <person name="Barton G.J."/>
            <person name="Westrop G.D."/>
            <person name="Mueller S."/>
            <person name="Dessi D."/>
            <person name="Fiori P.L."/>
            <person name="Ren Q."/>
            <person name="Paulsen I."/>
            <person name="Zhang H."/>
            <person name="Bastida-Corcuera F.D."/>
            <person name="Simoes-Barbosa A."/>
            <person name="Brown M.T."/>
            <person name="Hayes R.D."/>
            <person name="Mukherjee M."/>
            <person name="Okumura C.Y."/>
            <person name="Schneider R."/>
            <person name="Smith A.J."/>
            <person name="Vanacova S."/>
            <person name="Villalvazo M."/>
            <person name="Haas B.J."/>
            <person name="Pertea M."/>
            <person name="Feldblyum T.V."/>
            <person name="Utterback T.R."/>
            <person name="Shu C.L."/>
            <person name="Osoegawa K."/>
            <person name="de Jong P.J."/>
            <person name="Hrdy I."/>
            <person name="Horvathova L."/>
            <person name="Zubacova Z."/>
            <person name="Dolezal P."/>
            <person name="Malik S.B."/>
            <person name="Logsdon J.M. Jr."/>
            <person name="Henze K."/>
            <person name="Gupta A."/>
            <person name="Wang C.C."/>
            <person name="Dunne R.L."/>
            <person name="Upcroft J.A."/>
            <person name="Upcroft P."/>
            <person name="White O."/>
            <person name="Salzberg S.L."/>
            <person name="Tang P."/>
            <person name="Chiu C.-H."/>
            <person name="Lee Y.-S."/>
            <person name="Embley T.M."/>
            <person name="Coombs G.H."/>
            <person name="Mottram J.C."/>
            <person name="Tachezy J."/>
            <person name="Fraser-Liggett C.M."/>
            <person name="Johnson P.J."/>
        </authorList>
    </citation>
    <scope>NUCLEOTIDE SEQUENCE [LARGE SCALE GENOMIC DNA]</scope>
    <source>
        <strain evidence="1">G3</strain>
    </source>
</reference>
<dbReference type="KEGG" id="tva:4765334"/>
<dbReference type="STRING" id="5722.A2EIV9"/>
<dbReference type="EMBL" id="DS113400">
    <property type="protein sequence ID" value="EAY07443.1"/>
    <property type="molecule type" value="Genomic_DNA"/>
</dbReference>
<dbReference type="AlphaFoldDB" id="A2EIV9"/>
<dbReference type="Proteomes" id="UP000001542">
    <property type="component" value="Unassembled WGS sequence"/>
</dbReference>
<accession>A2EIV9</accession>
<dbReference type="RefSeq" id="XP_001319666.1">
    <property type="nucleotide sequence ID" value="XM_001319631.1"/>
</dbReference>
<sequence>MTMINEPIKYQNSMKIPLLVITKKNPQQNYIEFDDLTSENENNTITKDLFVPSCILKLNPGKRIEDYAFKNCTVEEFDFYIERNVTAKGSLMRNELFNYYNSVQNEINDNSQNIIIDFEDLEVKFGEKSIEDFYNVLKTFSQIEIIELDKQFQSYGKPSLSYDPNYQMKNSNEQFDLIRRKIQECFSLIRCKDQLQEKINGLETNLQKIKEYPITFDIIKAKSLSKTIDFENLKEEVLFSPNITVKGNQIISSFKSIDIG</sequence>
<dbReference type="VEuPathDB" id="TrichDB:TVAG_419850"/>
<reference evidence="1" key="1">
    <citation type="submission" date="2006-10" db="EMBL/GenBank/DDBJ databases">
        <authorList>
            <person name="Amadeo P."/>
            <person name="Zhao Q."/>
            <person name="Wortman J."/>
            <person name="Fraser-Liggett C."/>
            <person name="Carlton J."/>
        </authorList>
    </citation>
    <scope>NUCLEOTIDE SEQUENCE</scope>
    <source>
        <strain evidence="1">G3</strain>
    </source>
</reference>
<keyword evidence="2" id="KW-1185">Reference proteome</keyword>
<dbReference type="InParanoid" id="A2EIV9"/>
<organism evidence="1 2">
    <name type="scientific">Trichomonas vaginalis (strain ATCC PRA-98 / G3)</name>
    <dbReference type="NCBI Taxonomy" id="412133"/>
    <lineage>
        <taxon>Eukaryota</taxon>
        <taxon>Metamonada</taxon>
        <taxon>Parabasalia</taxon>
        <taxon>Trichomonadida</taxon>
        <taxon>Trichomonadidae</taxon>
        <taxon>Trichomonas</taxon>
    </lineage>
</organism>
<protein>
    <submittedName>
        <fullName evidence="1">Uncharacterized protein</fullName>
    </submittedName>
</protein>
<proteinExistence type="predicted"/>